<dbReference type="GO" id="GO:0004037">
    <property type="term" value="F:allantoicase activity"/>
    <property type="evidence" value="ECO:0007669"/>
    <property type="project" value="InterPro"/>
</dbReference>
<proteinExistence type="inferred from homology"/>
<feature type="domain" description="Allantoicase" evidence="3">
    <location>
        <begin position="204"/>
        <end position="343"/>
    </location>
</feature>
<dbReference type="InterPro" id="IPR005164">
    <property type="entry name" value="Allantoicase"/>
</dbReference>
<name>A0A8H7Q9T6_9FUNG</name>
<dbReference type="AlphaFoldDB" id="A0A8H7Q9T6"/>
<dbReference type="Gene3D" id="2.60.120.260">
    <property type="entry name" value="Galactose-binding domain-like"/>
    <property type="match status" value="2"/>
</dbReference>
<feature type="region of interest" description="Disordered" evidence="2">
    <location>
        <begin position="419"/>
        <end position="506"/>
    </location>
</feature>
<evidence type="ECO:0000259" key="3">
    <source>
        <dbReference type="Pfam" id="PF03561"/>
    </source>
</evidence>
<accession>A0A8H7Q9T6</accession>
<dbReference type="PANTHER" id="PTHR12045">
    <property type="entry name" value="ALLANTOICASE"/>
    <property type="match status" value="1"/>
</dbReference>
<dbReference type="EMBL" id="JAEPRA010000001">
    <property type="protein sequence ID" value="KAG2189059.1"/>
    <property type="molecule type" value="Genomic_DNA"/>
</dbReference>
<dbReference type="Proteomes" id="UP000612746">
    <property type="component" value="Unassembled WGS sequence"/>
</dbReference>
<gene>
    <name evidence="4" type="ORF">INT44_004201</name>
</gene>
<sequence>MGNSASKNTDYSNLSSSRVEDTVLCEYVDLAAQSMGSTIVRASDEFFGAAANILKPDAVKHNDDDDTVADGELDGWQTKRHSNRDWAIIRLGCEGTITGFDIDTTNFRDSSPVQVKVEAAVASEDLKDDDFDNWQWSTLLPDVAVKPDTHNLFLIRDTDELYSHLRVTIIPDGGIARLRCFGSVIPKAAESGSEPLDLAFIGNGGHVVACSDARYGKRPNILMSGIGNGPSDGWVTQRSRLKNRNDWIVVQLGTSAILKEAVVDTTFFKGNAPEAIAIDGCYSMESDPDLDVGVEWVQLVAKQRINPNERQAYAIPSNEIFTHVKLTVFPDGGVQRLRIIGTPKKLPNPTVTTEIIQTTEIIVTEDLEKPEVKETAIVEKMETITTVERAESPSRLMVAEVAEEEEAIISKTMENPFTEDVSPKKKVTSSINKKSATAAKSVSKKGNKRELVVEAAEEEVISVTNKRRGPSAASARKAPADTIEEPLLANGETATTPPNKRVKRNL</sequence>
<dbReference type="Pfam" id="PF03561">
    <property type="entry name" value="Allantoicase"/>
    <property type="match status" value="2"/>
</dbReference>
<organism evidence="4 5">
    <name type="scientific">Umbelopsis vinacea</name>
    <dbReference type="NCBI Taxonomy" id="44442"/>
    <lineage>
        <taxon>Eukaryota</taxon>
        <taxon>Fungi</taxon>
        <taxon>Fungi incertae sedis</taxon>
        <taxon>Mucoromycota</taxon>
        <taxon>Mucoromycotina</taxon>
        <taxon>Umbelopsidomycetes</taxon>
        <taxon>Umbelopsidales</taxon>
        <taxon>Umbelopsidaceae</taxon>
        <taxon>Umbelopsis</taxon>
    </lineage>
</organism>
<evidence type="ECO:0000256" key="2">
    <source>
        <dbReference type="SAM" id="MobiDB-lite"/>
    </source>
</evidence>
<dbReference type="GO" id="GO:0000256">
    <property type="term" value="P:allantoin catabolic process"/>
    <property type="evidence" value="ECO:0007669"/>
    <property type="project" value="InterPro"/>
</dbReference>
<evidence type="ECO:0000313" key="4">
    <source>
        <dbReference type="EMBL" id="KAG2189059.1"/>
    </source>
</evidence>
<dbReference type="InterPro" id="IPR015908">
    <property type="entry name" value="Allantoicase_dom"/>
</dbReference>
<feature type="domain" description="Allantoicase" evidence="3">
    <location>
        <begin position="36"/>
        <end position="184"/>
    </location>
</feature>
<keyword evidence="5" id="KW-1185">Reference proteome</keyword>
<dbReference type="SUPFAM" id="SSF49785">
    <property type="entry name" value="Galactose-binding domain-like"/>
    <property type="match status" value="2"/>
</dbReference>
<dbReference type="OrthoDB" id="10266039at2759"/>
<dbReference type="PANTHER" id="PTHR12045:SF3">
    <property type="entry name" value="INACTIVE ALLANTOICASE-RELATED"/>
    <property type="match status" value="1"/>
</dbReference>
<evidence type="ECO:0000256" key="1">
    <source>
        <dbReference type="ARBA" id="ARBA00009242"/>
    </source>
</evidence>
<comment type="caution">
    <text evidence="4">The sequence shown here is derived from an EMBL/GenBank/DDBJ whole genome shotgun (WGS) entry which is preliminary data.</text>
</comment>
<comment type="similarity">
    <text evidence="1">Belongs to the allantoicase family.</text>
</comment>
<protein>
    <recommendedName>
        <fullName evidence="3">Allantoicase domain-containing protein</fullName>
    </recommendedName>
</protein>
<dbReference type="NCBIfam" id="TIGR02961">
    <property type="entry name" value="allantoicase"/>
    <property type="match status" value="1"/>
</dbReference>
<reference evidence="4" key="1">
    <citation type="submission" date="2020-12" db="EMBL/GenBank/DDBJ databases">
        <title>Metabolic potential, ecology and presence of endohyphal bacteria is reflected in genomic diversity of Mucoromycotina.</title>
        <authorList>
            <person name="Muszewska A."/>
            <person name="Okrasinska A."/>
            <person name="Steczkiewicz K."/>
            <person name="Drgas O."/>
            <person name="Orlowska M."/>
            <person name="Perlinska-Lenart U."/>
            <person name="Aleksandrzak-Piekarczyk T."/>
            <person name="Szatraj K."/>
            <person name="Zielenkiewicz U."/>
            <person name="Pilsyk S."/>
            <person name="Malc E."/>
            <person name="Mieczkowski P."/>
            <person name="Kruszewska J.S."/>
            <person name="Biernat P."/>
            <person name="Pawlowska J."/>
        </authorList>
    </citation>
    <scope>NUCLEOTIDE SEQUENCE</scope>
    <source>
        <strain evidence="4">WA0000051536</strain>
    </source>
</reference>
<evidence type="ECO:0000313" key="5">
    <source>
        <dbReference type="Proteomes" id="UP000612746"/>
    </source>
</evidence>
<dbReference type="InterPro" id="IPR008979">
    <property type="entry name" value="Galactose-bd-like_sf"/>
</dbReference>